<protein>
    <submittedName>
        <fullName evidence="1">Uncharacterized protein</fullName>
    </submittedName>
</protein>
<dbReference type="RefSeq" id="WP_259866718.1">
    <property type="nucleotide sequence ID" value="NZ_JAMQJZ010000002.1"/>
</dbReference>
<sequence>MATTVPETIRSSATAGECLLFSTLKDYLPDDFIVYYVKYRGQTLSKDKP</sequence>
<dbReference type="AlphaFoldDB" id="A0A9X3WJB2"/>
<organism evidence="1 2">
    <name type="scientific">Aquibacillus koreensis</name>
    <dbReference type="NCBI Taxonomy" id="279446"/>
    <lineage>
        <taxon>Bacteria</taxon>
        <taxon>Bacillati</taxon>
        <taxon>Bacillota</taxon>
        <taxon>Bacilli</taxon>
        <taxon>Bacillales</taxon>
        <taxon>Bacillaceae</taxon>
        <taxon>Aquibacillus</taxon>
    </lineage>
</organism>
<reference evidence="1" key="1">
    <citation type="submission" date="2022-06" db="EMBL/GenBank/DDBJ databases">
        <title>Aquibacillus sp. a new bacterium isolated from soil saline samples.</title>
        <authorList>
            <person name="Galisteo C."/>
            <person name="De La Haba R."/>
            <person name="Sanchez-Porro C."/>
            <person name="Ventosa A."/>
        </authorList>
    </citation>
    <scope>NUCLEOTIDE SEQUENCE</scope>
    <source>
        <strain evidence="1">JCM 12387</strain>
    </source>
</reference>
<comment type="caution">
    <text evidence="1">The sequence shown here is derived from an EMBL/GenBank/DDBJ whole genome shotgun (WGS) entry which is preliminary data.</text>
</comment>
<name>A0A9X3WJB2_9BACI</name>
<accession>A0A9X3WJB2</accession>
<dbReference type="Proteomes" id="UP001145072">
    <property type="component" value="Unassembled WGS sequence"/>
</dbReference>
<keyword evidence="2" id="KW-1185">Reference proteome</keyword>
<gene>
    <name evidence="1" type="ORF">NC661_04505</name>
</gene>
<evidence type="ECO:0000313" key="2">
    <source>
        <dbReference type="Proteomes" id="UP001145072"/>
    </source>
</evidence>
<proteinExistence type="predicted"/>
<dbReference type="EMBL" id="JAMQJZ010000002">
    <property type="protein sequence ID" value="MDC3419625.1"/>
    <property type="molecule type" value="Genomic_DNA"/>
</dbReference>
<evidence type="ECO:0000313" key="1">
    <source>
        <dbReference type="EMBL" id="MDC3419625.1"/>
    </source>
</evidence>